<evidence type="ECO:0000256" key="1">
    <source>
        <dbReference type="SAM" id="Coils"/>
    </source>
</evidence>
<dbReference type="OrthoDB" id="10584675at2759"/>
<keyword evidence="4" id="KW-1185">Reference proteome</keyword>
<feature type="region of interest" description="Disordered" evidence="2">
    <location>
        <begin position="1"/>
        <end position="62"/>
    </location>
</feature>
<organism evidence="3 4">
    <name type="scientific">Lasiodiplodia theobromae</name>
    <dbReference type="NCBI Taxonomy" id="45133"/>
    <lineage>
        <taxon>Eukaryota</taxon>
        <taxon>Fungi</taxon>
        <taxon>Dikarya</taxon>
        <taxon>Ascomycota</taxon>
        <taxon>Pezizomycotina</taxon>
        <taxon>Dothideomycetes</taxon>
        <taxon>Dothideomycetes incertae sedis</taxon>
        <taxon>Botryosphaeriales</taxon>
        <taxon>Botryosphaeriaceae</taxon>
        <taxon>Lasiodiplodia</taxon>
    </lineage>
</organism>
<sequence>MFKNFTQRATTTRSKAAPPTKYDLTSKPQGITKNKSQGRNSILREREKRRSKPEHPLSTLFTETASSYRNTVIENAQDALFATRRSLLHRLTSINGPGNPPSASPTSPTNHIHPSPTPNRLPTTTELQAAHNALVAKVIAPFGETKVVHGGKGKLEANEEKGKNGDATAAQHEQPLSERMADFAAVVAREEKNLRQLGEKWMQTRAEIRLLAEGIFGQGAVKDMMRGKKMGEEVKEVGRGLGEGAMEALKRAAEELVKQGEAEAEAVREEEKRVRREQKKAISAALKKIQDL</sequence>
<feature type="coiled-coil region" evidence="1">
    <location>
        <begin position="250"/>
        <end position="277"/>
    </location>
</feature>
<feature type="compositionally biased region" description="Polar residues" evidence="2">
    <location>
        <begin position="1"/>
        <end position="14"/>
    </location>
</feature>
<gene>
    <name evidence="3" type="ORF">DBV05_g6475</name>
</gene>
<feature type="region of interest" description="Disordered" evidence="2">
    <location>
        <begin position="91"/>
        <end position="123"/>
    </location>
</feature>
<accession>A0A5N5DB67</accession>
<evidence type="ECO:0000256" key="2">
    <source>
        <dbReference type="SAM" id="MobiDB-lite"/>
    </source>
</evidence>
<reference evidence="3 4" key="1">
    <citation type="journal article" date="2019" name="Sci. Rep.">
        <title>A multi-omics analysis of the grapevine pathogen Lasiodiplodia theobromae reveals that temperature affects the expression of virulence- and pathogenicity-related genes.</title>
        <authorList>
            <person name="Felix C."/>
            <person name="Meneses R."/>
            <person name="Goncalves M.F.M."/>
            <person name="Tilleman L."/>
            <person name="Duarte A.S."/>
            <person name="Jorrin-Novo J.V."/>
            <person name="Van de Peer Y."/>
            <person name="Deforce D."/>
            <person name="Van Nieuwerburgh F."/>
            <person name="Esteves A.C."/>
            <person name="Alves A."/>
        </authorList>
    </citation>
    <scope>NUCLEOTIDE SEQUENCE [LARGE SCALE GENOMIC DNA]</scope>
    <source>
        <strain evidence="3 4">LA-SOL3</strain>
    </source>
</reference>
<feature type="compositionally biased region" description="Basic and acidic residues" evidence="2">
    <location>
        <begin position="153"/>
        <end position="164"/>
    </location>
</feature>
<feature type="region of interest" description="Disordered" evidence="2">
    <location>
        <begin position="150"/>
        <end position="174"/>
    </location>
</feature>
<evidence type="ECO:0000313" key="3">
    <source>
        <dbReference type="EMBL" id="KAB2574857.1"/>
    </source>
</evidence>
<feature type="compositionally biased region" description="Polar residues" evidence="2">
    <location>
        <begin position="26"/>
        <end position="40"/>
    </location>
</feature>
<dbReference type="AlphaFoldDB" id="A0A5N5DB67"/>
<protein>
    <submittedName>
        <fullName evidence="3">Uncharacterized protein</fullName>
    </submittedName>
</protein>
<dbReference type="EMBL" id="VCHE01000038">
    <property type="protein sequence ID" value="KAB2574857.1"/>
    <property type="molecule type" value="Genomic_DNA"/>
</dbReference>
<proteinExistence type="predicted"/>
<name>A0A5N5DB67_9PEZI</name>
<keyword evidence="1" id="KW-0175">Coiled coil</keyword>
<dbReference type="Proteomes" id="UP000325902">
    <property type="component" value="Unassembled WGS sequence"/>
</dbReference>
<evidence type="ECO:0000313" key="4">
    <source>
        <dbReference type="Proteomes" id="UP000325902"/>
    </source>
</evidence>
<comment type="caution">
    <text evidence="3">The sequence shown here is derived from an EMBL/GenBank/DDBJ whole genome shotgun (WGS) entry which is preliminary data.</text>
</comment>